<dbReference type="AlphaFoldDB" id="A0A3M5UVG4"/>
<organism evidence="1 2">
    <name type="scientific">Pseudomonas syringae pv. avii</name>
    <dbReference type="NCBI Taxonomy" id="663959"/>
    <lineage>
        <taxon>Bacteria</taxon>
        <taxon>Pseudomonadati</taxon>
        <taxon>Pseudomonadota</taxon>
        <taxon>Gammaproteobacteria</taxon>
        <taxon>Pseudomonadales</taxon>
        <taxon>Pseudomonadaceae</taxon>
        <taxon>Pseudomonas</taxon>
        <taxon>Pseudomonas syringae</taxon>
    </lineage>
</organism>
<proteinExistence type="predicted"/>
<protein>
    <recommendedName>
        <fullName evidence="3">Type VI secretion protein ImpG</fullName>
    </recommendedName>
</protein>
<accession>A0A3M5UVG4</accession>
<dbReference type="NCBIfam" id="TIGR03359">
    <property type="entry name" value="VI_chp_6"/>
    <property type="match status" value="1"/>
</dbReference>
<dbReference type="PANTHER" id="PTHR35370">
    <property type="entry name" value="CYTOPLASMIC PROTEIN-RELATED-RELATED"/>
    <property type="match status" value="1"/>
</dbReference>
<sequence length="591" mass="67205">MFVSMDNLTLRYFDAEMRYLREAGKEFAQAFPDRAAQLNLDKPGAQDPYVERLFEGFAFLMGRLREKLDDDLPELTEGLVSLLWPHYLRTIPSLSIIELAPDLKQMKHSEPIAKGFEVLSQPIGAHGTRCCYTTTQALTLQPLALEQVRLAYEPDGRSVLRLRFACGALTDWGEIDLSRLPLYLNADAPLASALHQALTLNTQAVYARLPGQTERQAVQAHFAPKGFADEDRLWPKGDSAFSGYQLLLEYFTFREKFMFVTLCGLERLELAAGTPWFELDVVLREAWPHEFSLSHEHIRLHAVPVINLFPLEADPLTLAPLQTDYLLRPMRLQDGHTEIYSVDKVTSSKNAERHDYVPFTSFRHKGGMLRDDAPERYFHTRLKRSAKGLHDTWLILGGEGFDADRLNTTESLSLRLTGTNGLLPRKALQSTLLDTAVQSTQAGLRVRNLCAPSLPQYPPNRDRFHWRVLSHLGSNFLPMLDSAEVLRGTLALYDWTGSELNRRRLEAIVDVRHHLVQRFEKGFLLRGVDIEVTLDANGFSGEGDISLFGEMLHRFFGLYADIHLFNQLTLILQPTGKCLRWNENHSQRIPG</sequence>
<name>A0A3M5UVG4_PSESX</name>
<dbReference type="Proteomes" id="UP000280395">
    <property type="component" value="Unassembled WGS sequence"/>
</dbReference>
<gene>
    <name evidence="1" type="ORF">ALP29_00513</name>
</gene>
<evidence type="ECO:0000313" key="2">
    <source>
        <dbReference type="Proteomes" id="UP000280395"/>
    </source>
</evidence>
<comment type="caution">
    <text evidence="1">The sequence shown here is derived from an EMBL/GenBank/DDBJ whole genome shotgun (WGS) entry which is preliminary data.</text>
</comment>
<dbReference type="InterPro" id="IPR010272">
    <property type="entry name" value="T6SS_TssF"/>
</dbReference>
<dbReference type="Pfam" id="PF05947">
    <property type="entry name" value="T6SS_TssF"/>
    <property type="match status" value="1"/>
</dbReference>
<dbReference type="PANTHER" id="PTHR35370:SF4">
    <property type="entry name" value="TYPE VI SECRETION SYSTEM BASEPLATE SUBUNIT TSSF"/>
    <property type="match status" value="1"/>
</dbReference>
<evidence type="ECO:0000313" key="1">
    <source>
        <dbReference type="EMBL" id="RMU49859.1"/>
    </source>
</evidence>
<evidence type="ECO:0008006" key="3">
    <source>
        <dbReference type="Google" id="ProtNLM"/>
    </source>
</evidence>
<dbReference type="PIRSF" id="PIRSF028304">
    <property type="entry name" value="UCP028304"/>
    <property type="match status" value="1"/>
</dbReference>
<reference evidence="1 2" key="1">
    <citation type="submission" date="2018-08" db="EMBL/GenBank/DDBJ databases">
        <title>Recombination of ecologically and evolutionarily significant loci maintains genetic cohesion in the Pseudomonas syringae species complex.</title>
        <authorList>
            <person name="Dillon M."/>
            <person name="Thakur S."/>
            <person name="Almeida R.N.D."/>
            <person name="Weir B.S."/>
            <person name="Guttman D.S."/>
        </authorList>
    </citation>
    <scope>NUCLEOTIDE SEQUENCE [LARGE SCALE GENOMIC DNA]</scope>
    <source>
        <strain evidence="1 2">ICMP 14479</strain>
    </source>
</reference>
<dbReference type="EMBL" id="RBUA01001090">
    <property type="protein sequence ID" value="RMU49859.1"/>
    <property type="molecule type" value="Genomic_DNA"/>
</dbReference>